<evidence type="ECO:0000313" key="2">
    <source>
        <dbReference type="Proteomes" id="UP000242913"/>
    </source>
</evidence>
<protein>
    <submittedName>
        <fullName evidence="1">Uncharacterized protein</fullName>
    </submittedName>
</protein>
<name>A0A238BPY7_9BILA</name>
<keyword evidence="2" id="KW-1185">Reference proteome</keyword>
<dbReference type="AlphaFoldDB" id="A0A238BPY7"/>
<dbReference type="Proteomes" id="UP000242913">
    <property type="component" value="Unassembled WGS sequence"/>
</dbReference>
<proteinExistence type="predicted"/>
<organism evidence="1 2">
    <name type="scientific">Onchocerca flexuosa</name>
    <dbReference type="NCBI Taxonomy" id="387005"/>
    <lineage>
        <taxon>Eukaryota</taxon>
        <taxon>Metazoa</taxon>
        <taxon>Ecdysozoa</taxon>
        <taxon>Nematoda</taxon>
        <taxon>Chromadorea</taxon>
        <taxon>Rhabditida</taxon>
        <taxon>Spirurina</taxon>
        <taxon>Spiruromorpha</taxon>
        <taxon>Filarioidea</taxon>
        <taxon>Onchocercidae</taxon>
        <taxon>Onchocerca</taxon>
    </lineage>
</organism>
<reference evidence="1 2" key="1">
    <citation type="submission" date="2015-12" db="EMBL/GenBank/DDBJ databases">
        <title>Draft genome of the nematode, Onchocerca flexuosa.</title>
        <authorList>
            <person name="Mitreva M."/>
        </authorList>
    </citation>
    <scope>NUCLEOTIDE SEQUENCE [LARGE SCALE GENOMIC DNA]</scope>
    <source>
        <strain evidence="1">Red Deer</strain>
    </source>
</reference>
<sequence length="97" mass="11193">MRSVEPIDKHQLTSSMEGESLLMECQEKRHIFVHEKGKEVDERGKQCMGNAVLSSIQSFNIMHFHHHPVLTNWMMMKQQKCSYNGGESETGTGWNVE</sequence>
<accession>A0A238BPY7</accession>
<dbReference type="EMBL" id="KZ270051">
    <property type="protein sequence ID" value="OZC06936.1"/>
    <property type="molecule type" value="Genomic_DNA"/>
</dbReference>
<evidence type="ECO:0000313" key="1">
    <source>
        <dbReference type="EMBL" id="OZC06936.1"/>
    </source>
</evidence>
<gene>
    <name evidence="1" type="ORF">X798_06078</name>
</gene>